<evidence type="ECO:0000313" key="2">
    <source>
        <dbReference type="EMBL" id="GAA4071361.1"/>
    </source>
</evidence>
<gene>
    <name evidence="2" type="ORF">GCM10022214_28930</name>
</gene>
<dbReference type="RefSeq" id="WP_344946532.1">
    <property type="nucleotide sequence ID" value="NZ_BAAAZG010000017.1"/>
</dbReference>
<dbReference type="Proteomes" id="UP001500683">
    <property type="component" value="Unassembled WGS sequence"/>
</dbReference>
<dbReference type="PANTHER" id="PTHR43383:SF2">
    <property type="entry name" value="AMIDOHYDROLASE 2 FAMILY PROTEIN"/>
    <property type="match status" value="1"/>
</dbReference>
<proteinExistence type="predicted"/>
<name>A0ABP7VRF4_9ACTN</name>
<protein>
    <submittedName>
        <fullName evidence="2">Amidohydrolase family protein</fullName>
    </submittedName>
</protein>
<keyword evidence="3" id="KW-1185">Reference proteome</keyword>
<dbReference type="InterPro" id="IPR032466">
    <property type="entry name" value="Metal_Hydrolase"/>
</dbReference>
<dbReference type="Gene3D" id="3.20.20.140">
    <property type="entry name" value="Metal-dependent hydrolases"/>
    <property type="match status" value="1"/>
</dbReference>
<accession>A0ABP7VRF4</accession>
<dbReference type="SUPFAM" id="SSF51556">
    <property type="entry name" value="Metallo-dependent hydrolases"/>
    <property type="match status" value="1"/>
</dbReference>
<evidence type="ECO:0000313" key="3">
    <source>
        <dbReference type="Proteomes" id="UP001500683"/>
    </source>
</evidence>
<evidence type="ECO:0000259" key="1">
    <source>
        <dbReference type="Pfam" id="PF04909"/>
    </source>
</evidence>
<dbReference type="PANTHER" id="PTHR43383">
    <property type="entry name" value="NODULIN 6"/>
    <property type="match status" value="1"/>
</dbReference>
<dbReference type="InterPro" id="IPR006680">
    <property type="entry name" value="Amidohydro-rel"/>
</dbReference>
<feature type="domain" description="Amidohydrolase-related" evidence="1">
    <location>
        <begin position="201"/>
        <end position="386"/>
    </location>
</feature>
<comment type="caution">
    <text evidence="2">The sequence shown here is derived from an EMBL/GenBank/DDBJ whole genome shotgun (WGS) entry which is preliminary data.</text>
</comment>
<reference evidence="3" key="1">
    <citation type="journal article" date="2019" name="Int. J. Syst. Evol. Microbiol.">
        <title>The Global Catalogue of Microorganisms (GCM) 10K type strain sequencing project: providing services to taxonomists for standard genome sequencing and annotation.</title>
        <authorList>
            <consortium name="The Broad Institute Genomics Platform"/>
            <consortium name="The Broad Institute Genome Sequencing Center for Infectious Disease"/>
            <person name="Wu L."/>
            <person name="Ma J."/>
        </authorList>
    </citation>
    <scope>NUCLEOTIDE SEQUENCE [LARGE SCALE GENOMIC DNA]</scope>
    <source>
        <strain evidence="3">JCM 16702</strain>
    </source>
</reference>
<organism evidence="2 3">
    <name type="scientific">Actinomadura miaoliensis</name>
    <dbReference type="NCBI Taxonomy" id="430685"/>
    <lineage>
        <taxon>Bacteria</taxon>
        <taxon>Bacillati</taxon>
        <taxon>Actinomycetota</taxon>
        <taxon>Actinomycetes</taxon>
        <taxon>Streptosporangiales</taxon>
        <taxon>Thermomonosporaceae</taxon>
        <taxon>Actinomadura</taxon>
    </lineage>
</organism>
<sequence length="390" mass="42359">MRRLGDAVLEEKIETLPLVDHHCHGVVRGDLGRAAFESLLTEAGEAGELGGSLFHSRIGFAVRRWCAPVLDLPVHADPEDYLARRAELGAAEVNRRFLRAAGLEALCVDTGYIPDSLLEPAELGGLADAPAHEILRLETLAEEVVADGVGASAFAGEVRTRLEARAPRVAGFKSIAAYRAGLELSGKRPSGEEVTKAAGRLLRDTERGLAGCDAPPRIQDEVLHRFLVWCACDIGLPIQFHVGYGDAEADLRRGDPLLLTGLLQELSRKNVPVMLLHNYPFHRNAGYLAQVFPNVFVDVSLGTHNLGDRAPVILAELMELAPFGKVLFASDAYGLPELFHLGALQFRRGLGRVLAEGVAEGSWTERDAARVAEMIASGNARRAYRLDERF</sequence>
<dbReference type="Pfam" id="PF04909">
    <property type="entry name" value="Amidohydro_2"/>
    <property type="match status" value="1"/>
</dbReference>
<dbReference type="EMBL" id="BAAAZG010000017">
    <property type="protein sequence ID" value="GAA4071361.1"/>
    <property type="molecule type" value="Genomic_DNA"/>
</dbReference>